<organism evidence="2">
    <name type="scientific">Trieres chinensis</name>
    <name type="common">Marine centric diatom</name>
    <name type="synonym">Odontella sinensis</name>
    <dbReference type="NCBI Taxonomy" id="1514140"/>
    <lineage>
        <taxon>Eukaryota</taxon>
        <taxon>Sar</taxon>
        <taxon>Stramenopiles</taxon>
        <taxon>Ochrophyta</taxon>
        <taxon>Bacillariophyta</taxon>
        <taxon>Mediophyceae</taxon>
        <taxon>Biddulphiophycidae</taxon>
        <taxon>Eupodiscales</taxon>
        <taxon>Parodontellaceae</taxon>
        <taxon>Trieres</taxon>
    </lineage>
</organism>
<reference evidence="2" key="1">
    <citation type="submission" date="2021-01" db="EMBL/GenBank/DDBJ databases">
        <authorList>
            <person name="Corre E."/>
            <person name="Pelletier E."/>
            <person name="Niang G."/>
            <person name="Scheremetjew M."/>
            <person name="Finn R."/>
            <person name="Kale V."/>
            <person name="Holt S."/>
            <person name="Cochrane G."/>
            <person name="Meng A."/>
            <person name="Brown T."/>
            <person name="Cohen L."/>
        </authorList>
    </citation>
    <scope>NUCLEOTIDE SEQUENCE</scope>
    <source>
        <strain evidence="2">Grunow 1884</strain>
    </source>
</reference>
<dbReference type="AlphaFoldDB" id="A0A7S1ZE59"/>
<protein>
    <submittedName>
        <fullName evidence="2">Uncharacterized protein</fullName>
    </submittedName>
</protein>
<sequence>MYGAHSKTKTKKGQMRKGRKPTFKIGKPTRSIDNYISVHLKGIVGARQREWFLSFPGPDLKLHIRKQMNINELLNKFAASFPFFQSQIRNIKMYQHYIQSGDRHIFALFGPFPAFIKRGC</sequence>
<dbReference type="EMBL" id="HBGO01015006">
    <property type="protein sequence ID" value="CAD9336112.1"/>
    <property type="molecule type" value="Transcribed_RNA"/>
</dbReference>
<evidence type="ECO:0000256" key="1">
    <source>
        <dbReference type="SAM" id="MobiDB-lite"/>
    </source>
</evidence>
<feature type="region of interest" description="Disordered" evidence="1">
    <location>
        <begin position="1"/>
        <end position="25"/>
    </location>
</feature>
<name>A0A7S1ZE59_TRICV</name>
<feature type="compositionally biased region" description="Basic residues" evidence="1">
    <location>
        <begin position="1"/>
        <end position="22"/>
    </location>
</feature>
<gene>
    <name evidence="2" type="ORF">OSIN01602_LOCUS8484</name>
</gene>
<proteinExistence type="predicted"/>
<accession>A0A7S1ZE59</accession>
<evidence type="ECO:0000313" key="2">
    <source>
        <dbReference type="EMBL" id="CAD9336112.1"/>
    </source>
</evidence>